<organism evidence="2">
    <name type="scientific">Octopus bimaculoides</name>
    <name type="common">California two-spotted octopus</name>
    <dbReference type="NCBI Taxonomy" id="37653"/>
    <lineage>
        <taxon>Eukaryota</taxon>
        <taxon>Metazoa</taxon>
        <taxon>Spiralia</taxon>
        <taxon>Lophotrochozoa</taxon>
        <taxon>Mollusca</taxon>
        <taxon>Cephalopoda</taxon>
        <taxon>Coleoidea</taxon>
        <taxon>Octopodiformes</taxon>
        <taxon>Octopoda</taxon>
        <taxon>Incirrata</taxon>
        <taxon>Octopodidae</taxon>
        <taxon>Octopus</taxon>
    </lineage>
</organism>
<feature type="compositionally biased region" description="Low complexity" evidence="1">
    <location>
        <begin position="46"/>
        <end position="66"/>
    </location>
</feature>
<dbReference type="STRING" id="37653.A0A0L8H489"/>
<evidence type="ECO:0000313" key="2">
    <source>
        <dbReference type="EMBL" id="KOF84088.1"/>
    </source>
</evidence>
<accession>A0A0L8H489</accession>
<feature type="region of interest" description="Disordered" evidence="1">
    <location>
        <begin position="43"/>
        <end position="68"/>
    </location>
</feature>
<reference evidence="2" key="1">
    <citation type="submission" date="2015-07" db="EMBL/GenBank/DDBJ databases">
        <title>MeaNS - Measles Nucleotide Surveillance Program.</title>
        <authorList>
            <person name="Tran T."/>
            <person name="Druce J."/>
        </authorList>
    </citation>
    <scope>NUCLEOTIDE SEQUENCE</scope>
    <source>
        <strain evidence="2">UCB-OBI-ISO-001</strain>
        <tissue evidence="2">Gonad</tissue>
    </source>
</reference>
<evidence type="ECO:0000256" key="1">
    <source>
        <dbReference type="SAM" id="MobiDB-lite"/>
    </source>
</evidence>
<protein>
    <recommendedName>
        <fullName evidence="3">TTF-type domain-containing protein</fullName>
    </recommendedName>
</protein>
<dbReference type="EMBL" id="KQ419278">
    <property type="protein sequence ID" value="KOF84088.1"/>
    <property type="molecule type" value="Genomic_DNA"/>
</dbReference>
<gene>
    <name evidence="2" type="ORF">OCBIM_22022656mg</name>
</gene>
<feature type="non-terminal residue" evidence="2">
    <location>
        <position position="1"/>
    </location>
</feature>
<name>A0A0L8H489_OCTBM</name>
<proteinExistence type="predicted"/>
<dbReference type="AlphaFoldDB" id="A0A0L8H489"/>
<sequence length="196" mass="22659">PFIKYLKKDKNEEINSQQQQDTVEKLEILQDTAVQESLSYQSQTSTNVIQDDNIQDQDTSSTGTSTETEKQCENFIKPHEANITCTNKNYGDPDTWPNVDNNVQVLLVEHGPEQLQQYHFPKDNNKRKLSSHHDTRKLANGEEINCTWLQYSRSKDVVFCFCCKVFKSKVWVSSFSENGSNNWKNLLAVLPSHEKR</sequence>
<evidence type="ECO:0008006" key="3">
    <source>
        <dbReference type="Google" id="ProtNLM"/>
    </source>
</evidence>